<organism evidence="1 2">
    <name type="scientific">Perilla frutescens var. hirtella</name>
    <name type="common">Perilla citriodora</name>
    <name type="synonym">Perilla setoyensis</name>
    <dbReference type="NCBI Taxonomy" id="608512"/>
    <lineage>
        <taxon>Eukaryota</taxon>
        <taxon>Viridiplantae</taxon>
        <taxon>Streptophyta</taxon>
        <taxon>Embryophyta</taxon>
        <taxon>Tracheophyta</taxon>
        <taxon>Spermatophyta</taxon>
        <taxon>Magnoliopsida</taxon>
        <taxon>eudicotyledons</taxon>
        <taxon>Gunneridae</taxon>
        <taxon>Pentapetalae</taxon>
        <taxon>asterids</taxon>
        <taxon>lamiids</taxon>
        <taxon>Lamiales</taxon>
        <taxon>Lamiaceae</taxon>
        <taxon>Nepetoideae</taxon>
        <taxon>Elsholtzieae</taxon>
        <taxon>Perilla</taxon>
    </lineage>
</organism>
<feature type="non-terminal residue" evidence="1">
    <location>
        <position position="1"/>
    </location>
</feature>
<evidence type="ECO:0000313" key="1">
    <source>
        <dbReference type="EMBL" id="KAH6823463.1"/>
    </source>
</evidence>
<protein>
    <submittedName>
        <fullName evidence="1">Uncharacterized protein</fullName>
    </submittedName>
</protein>
<comment type="caution">
    <text evidence="1">The sequence shown here is derived from an EMBL/GenBank/DDBJ whole genome shotgun (WGS) entry which is preliminary data.</text>
</comment>
<dbReference type="AlphaFoldDB" id="A0AAD4P1I8"/>
<proteinExistence type="predicted"/>
<dbReference type="Proteomes" id="UP001190926">
    <property type="component" value="Unassembled WGS sequence"/>
</dbReference>
<dbReference type="EMBL" id="SDAM02000835">
    <property type="protein sequence ID" value="KAH6823463.1"/>
    <property type="molecule type" value="Genomic_DNA"/>
</dbReference>
<evidence type="ECO:0000313" key="2">
    <source>
        <dbReference type="Proteomes" id="UP001190926"/>
    </source>
</evidence>
<accession>A0AAD4P1I8</accession>
<sequence>TSKFCRDKAVVVAVYAEKPRGQGGRHHHLHHHHHHYHHFHQNASKNGGKLRGHNRRAELLDYTRHLRAPAQSAALVSSHPSSHTKQSSTVEVLPADGTRKQKHSSLPTCFEKWSFVATRILRSMTALKATKDEDKKSHKKNVSATAKMKALVKSFQVQKKGSFLSKLFASLKKRR</sequence>
<reference evidence="1 2" key="1">
    <citation type="journal article" date="2021" name="Nat. Commun.">
        <title>Incipient diploidization of the medicinal plant Perilla within 10,000 years.</title>
        <authorList>
            <person name="Zhang Y."/>
            <person name="Shen Q."/>
            <person name="Leng L."/>
            <person name="Zhang D."/>
            <person name="Chen S."/>
            <person name="Shi Y."/>
            <person name="Ning Z."/>
            <person name="Chen S."/>
        </authorList>
    </citation>
    <scope>NUCLEOTIDE SEQUENCE [LARGE SCALE GENOMIC DNA]</scope>
    <source>
        <strain evidence="2">cv. PC099</strain>
    </source>
</reference>
<keyword evidence="2" id="KW-1185">Reference proteome</keyword>
<gene>
    <name evidence="1" type="ORF">C2S53_017520</name>
</gene>
<name>A0AAD4P1I8_PERFH</name>